<evidence type="ECO:0000313" key="1">
    <source>
        <dbReference type="EMBL" id="MDF0591385.1"/>
    </source>
</evidence>
<dbReference type="EMBL" id="JARFPK010000038">
    <property type="protein sequence ID" value="MDF0591385.1"/>
    <property type="molecule type" value="Genomic_DNA"/>
</dbReference>
<comment type="caution">
    <text evidence="1">The sequence shown here is derived from an EMBL/GenBank/DDBJ whole genome shotgun (WGS) entry which is preliminary data.</text>
</comment>
<keyword evidence="2" id="KW-1185">Reference proteome</keyword>
<protein>
    <submittedName>
        <fullName evidence="1">DUF4198 domain-containing protein</fullName>
    </submittedName>
</protein>
<accession>A0ABT5X9N9</accession>
<proteinExistence type="predicted"/>
<reference evidence="1 2" key="1">
    <citation type="submission" date="2023-03" db="EMBL/GenBank/DDBJ databases">
        <title>WGS of Methanotrichaceae archaeon Mx.</title>
        <authorList>
            <person name="Sorokin D.Y."/>
            <person name="Merkel A.Y."/>
        </authorList>
    </citation>
    <scope>NUCLEOTIDE SEQUENCE [LARGE SCALE GENOMIC DNA]</scope>
    <source>
        <strain evidence="1 2">Mx</strain>
    </source>
</reference>
<dbReference type="Proteomes" id="UP001220010">
    <property type="component" value="Unassembled WGS sequence"/>
</dbReference>
<name>A0ABT5X9N9_9EURY</name>
<evidence type="ECO:0000313" key="2">
    <source>
        <dbReference type="Proteomes" id="UP001220010"/>
    </source>
</evidence>
<gene>
    <name evidence="1" type="ORF">P0O15_09465</name>
</gene>
<sequence length="273" mass="30281">MIKTKRIIPLFVLLILGGMTMNASAHALWVESKDIAEVGDVQKVYSLFGHAGSSSGIYVPLMDAAYLVTPAGDKIDLALKTGNWLAGYGWCEYEYGDIVLYWPGDYVFAVARSPSVYDPAWAGQESNPRLGYSYATMVIHAGDEGMESWEAGLPLEIVPEKAPYEIARNDEVKFHVMWNGEPVPVEATFSAYYWTWDSHDADKIQTGTTDADGTFTVSFTQAGPWQVMARVDLDEPGTWTATFDHGGERFKAGDEVDYNVVRYTNVMSVWVKA</sequence>
<dbReference type="RefSeq" id="WP_316967118.1">
    <property type="nucleotide sequence ID" value="NZ_JARFPK010000038.1"/>
</dbReference>
<organism evidence="1 2">
    <name type="scientific">Candidatus Methanocrinis natronophilus</name>
    <dbReference type="NCBI Taxonomy" id="3033396"/>
    <lineage>
        <taxon>Archaea</taxon>
        <taxon>Methanobacteriati</taxon>
        <taxon>Methanobacteriota</taxon>
        <taxon>Stenosarchaea group</taxon>
        <taxon>Methanomicrobia</taxon>
        <taxon>Methanotrichales</taxon>
        <taxon>Methanotrichaceae</taxon>
        <taxon>Methanocrinis</taxon>
    </lineage>
</organism>
<dbReference type="InterPro" id="IPR019613">
    <property type="entry name" value="DUF4198"/>
</dbReference>
<dbReference type="Pfam" id="PF10670">
    <property type="entry name" value="DUF4198"/>
    <property type="match status" value="1"/>
</dbReference>